<reference evidence="4 6" key="2">
    <citation type="submission" date="2018-06" db="EMBL/GenBank/DDBJ databases">
        <authorList>
            <consortium name="Pathogen Informatics"/>
            <person name="Doyle S."/>
        </authorList>
    </citation>
    <scope>NUCLEOTIDE SEQUENCE [LARGE SCALE GENOMIC DNA]</scope>
    <source>
        <strain evidence="4 6">NCTC12388</strain>
    </source>
</reference>
<dbReference type="Proteomes" id="UP000054691">
    <property type="component" value="Unassembled WGS sequence"/>
</dbReference>
<keyword evidence="2" id="KW-0812">Transmembrane</keyword>
<organism evidence="4 6">
    <name type="scientific">Legionella gratiana</name>
    <dbReference type="NCBI Taxonomy" id="45066"/>
    <lineage>
        <taxon>Bacteria</taxon>
        <taxon>Pseudomonadati</taxon>
        <taxon>Pseudomonadota</taxon>
        <taxon>Gammaproteobacteria</taxon>
        <taxon>Legionellales</taxon>
        <taxon>Legionellaceae</taxon>
        <taxon>Legionella</taxon>
    </lineage>
</organism>
<dbReference type="OrthoDB" id="5637237at2"/>
<proteinExistence type="predicted"/>
<evidence type="ECO:0000313" key="3">
    <source>
        <dbReference type="EMBL" id="KTD06108.1"/>
    </source>
</evidence>
<feature type="region of interest" description="Disordered" evidence="1">
    <location>
        <begin position="275"/>
        <end position="294"/>
    </location>
</feature>
<dbReference type="EMBL" id="UGOB01000001">
    <property type="protein sequence ID" value="STX42862.1"/>
    <property type="molecule type" value="Genomic_DNA"/>
</dbReference>
<accession>A0A378J543</accession>
<evidence type="ECO:0000313" key="4">
    <source>
        <dbReference type="EMBL" id="STX42862.1"/>
    </source>
</evidence>
<name>A0A378J543_9GAMM</name>
<dbReference type="Proteomes" id="UP000254476">
    <property type="component" value="Unassembled WGS sequence"/>
</dbReference>
<reference evidence="3 5" key="1">
    <citation type="submission" date="2015-11" db="EMBL/GenBank/DDBJ databases">
        <title>Genomic analysis of 38 Legionella species identifies large and diverse effector repertoires.</title>
        <authorList>
            <person name="Burstein D."/>
            <person name="Amaro F."/>
            <person name="Zusman T."/>
            <person name="Lifshitz Z."/>
            <person name="Cohen O."/>
            <person name="Gilbert J.A."/>
            <person name="Pupko T."/>
            <person name="Shuman H.A."/>
            <person name="Segal G."/>
        </authorList>
    </citation>
    <scope>NUCLEOTIDE SEQUENCE [LARGE SCALE GENOMIC DNA]</scope>
    <source>
        <strain evidence="3 5">Lyon 8420412</strain>
    </source>
</reference>
<dbReference type="AlphaFoldDB" id="A0A378J543"/>
<keyword evidence="5" id="KW-1185">Reference proteome</keyword>
<evidence type="ECO:0000313" key="5">
    <source>
        <dbReference type="Proteomes" id="UP000054691"/>
    </source>
</evidence>
<evidence type="ECO:0000313" key="6">
    <source>
        <dbReference type="Proteomes" id="UP000254476"/>
    </source>
</evidence>
<gene>
    <name evidence="3" type="ORF">Lgra_2885</name>
    <name evidence="4" type="ORF">NCTC12388_00845</name>
</gene>
<keyword evidence="2" id="KW-1133">Transmembrane helix</keyword>
<dbReference type="RefSeq" id="WP_058499978.1">
    <property type="nucleotide sequence ID" value="NZ_CAAAHW010000001.1"/>
</dbReference>
<evidence type="ECO:0000256" key="1">
    <source>
        <dbReference type="SAM" id="MobiDB-lite"/>
    </source>
</evidence>
<feature type="compositionally biased region" description="Polar residues" evidence="1">
    <location>
        <begin position="285"/>
        <end position="294"/>
    </location>
</feature>
<sequence>MKNKKELFEFLSQLIDIQIKKYVALTTEGIIHDPRFNAKLVFAEISELLGFAEQLIADMEDPLEGKLNNPKHFSELFNQVKFYLEQEYARAYAGWILDEKNSPEEVEQRLTRLKKIGESAGVDCTSASIAVTQIQKQCEYDSALIAFQVFDLVKNIKENPDMELDSTIPKEAQIRLKHNAKTRYCEKECAASIDGIHQSYKEFLEQSDVEHKSSSVLAKEETEIYEEHHRNQWKSLLERYQIIKAIPDSSKTPILESEEDKSPVHSPSEECLISLHNDEEKKSKNTTSPTAKKTESSGLIRNSIFYGGLAFVGAVAVCMLMAYFTKGSKSDLNPLFKPS</sequence>
<protein>
    <submittedName>
        <fullName evidence="4">Uncharacterized protein</fullName>
    </submittedName>
</protein>
<dbReference type="EMBL" id="LNYE01000029">
    <property type="protein sequence ID" value="KTD06108.1"/>
    <property type="molecule type" value="Genomic_DNA"/>
</dbReference>
<feature type="transmembrane region" description="Helical" evidence="2">
    <location>
        <begin position="304"/>
        <end position="324"/>
    </location>
</feature>
<evidence type="ECO:0000256" key="2">
    <source>
        <dbReference type="SAM" id="Phobius"/>
    </source>
</evidence>
<keyword evidence="2" id="KW-0472">Membrane</keyword>